<name>A0AAW0WKK5_CHEQU</name>
<sequence length="122" mass="13707">MLQNDDMEMPPEIVTLDPKTQEQCTDLCTGAIAFLYKGDDVTIELVGWKGNKSVRAYVAKNDRIHYLRLLGADTSKYEKNKFAEQRDLEAKNSSEPDLSVVDESVKSNNENEESMEDNSSGV</sequence>
<feature type="region of interest" description="Disordered" evidence="1">
    <location>
        <begin position="84"/>
        <end position="122"/>
    </location>
</feature>
<proteinExistence type="predicted"/>
<protein>
    <recommendedName>
        <fullName evidence="2">RNA cytosine-C(5)-methyltransferase NSUN2-like PUA domain-containing protein</fullName>
    </recommendedName>
</protein>
<reference evidence="3 4" key="1">
    <citation type="journal article" date="2024" name="BMC Genomics">
        <title>Genome assembly of redclaw crayfish (Cherax quadricarinatus) provides insights into its immune adaptation and hypoxia tolerance.</title>
        <authorList>
            <person name="Liu Z."/>
            <person name="Zheng J."/>
            <person name="Li H."/>
            <person name="Fang K."/>
            <person name="Wang S."/>
            <person name="He J."/>
            <person name="Zhou D."/>
            <person name="Weng S."/>
            <person name="Chi M."/>
            <person name="Gu Z."/>
            <person name="He J."/>
            <person name="Li F."/>
            <person name="Wang M."/>
        </authorList>
    </citation>
    <scope>NUCLEOTIDE SEQUENCE [LARGE SCALE GENOMIC DNA]</scope>
    <source>
        <strain evidence="3">ZL_2023a</strain>
    </source>
</reference>
<gene>
    <name evidence="3" type="ORF">OTU49_009481</name>
</gene>
<evidence type="ECO:0000313" key="4">
    <source>
        <dbReference type="Proteomes" id="UP001445076"/>
    </source>
</evidence>
<dbReference type="AlphaFoldDB" id="A0AAW0WKK5"/>
<comment type="caution">
    <text evidence="3">The sequence shown here is derived from an EMBL/GenBank/DDBJ whole genome shotgun (WGS) entry which is preliminary data.</text>
</comment>
<evidence type="ECO:0000313" key="3">
    <source>
        <dbReference type="EMBL" id="KAK8727842.1"/>
    </source>
</evidence>
<feature type="compositionally biased region" description="Basic and acidic residues" evidence="1">
    <location>
        <begin position="84"/>
        <end position="94"/>
    </location>
</feature>
<organism evidence="3 4">
    <name type="scientific">Cherax quadricarinatus</name>
    <name type="common">Australian red claw crayfish</name>
    <dbReference type="NCBI Taxonomy" id="27406"/>
    <lineage>
        <taxon>Eukaryota</taxon>
        <taxon>Metazoa</taxon>
        <taxon>Ecdysozoa</taxon>
        <taxon>Arthropoda</taxon>
        <taxon>Crustacea</taxon>
        <taxon>Multicrustacea</taxon>
        <taxon>Malacostraca</taxon>
        <taxon>Eumalacostraca</taxon>
        <taxon>Eucarida</taxon>
        <taxon>Decapoda</taxon>
        <taxon>Pleocyemata</taxon>
        <taxon>Astacidea</taxon>
        <taxon>Parastacoidea</taxon>
        <taxon>Parastacidae</taxon>
        <taxon>Cherax</taxon>
    </lineage>
</organism>
<dbReference type="Pfam" id="PF25378">
    <property type="entry name" value="PUA_NSUN2"/>
    <property type="match status" value="1"/>
</dbReference>
<dbReference type="Proteomes" id="UP001445076">
    <property type="component" value="Unassembled WGS sequence"/>
</dbReference>
<evidence type="ECO:0000259" key="2">
    <source>
        <dbReference type="Pfam" id="PF25378"/>
    </source>
</evidence>
<feature type="compositionally biased region" description="Low complexity" evidence="1">
    <location>
        <begin position="99"/>
        <end position="108"/>
    </location>
</feature>
<feature type="domain" description="RNA cytosine-C(5)-methyltransferase NSUN2-like PUA" evidence="2">
    <location>
        <begin position="10"/>
        <end position="71"/>
    </location>
</feature>
<dbReference type="InterPro" id="IPR057286">
    <property type="entry name" value="PUA_NSUN2"/>
</dbReference>
<accession>A0AAW0WKK5</accession>
<dbReference type="EMBL" id="JARKIK010000074">
    <property type="protein sequence ID" value="KAK8727842.1"/>
    <property type="molecule type" value="Genomic_DNA"/>
</dbReference>
<evidence type="ECO:0000256" key="1">
    <source>
        <dbReference type="SAM" id="MobiDB-lite"/>
    </source>
</evidence>
<keyword evidence="4" id="KW-1185">Reference proteome</keyword>